<comment type="caution">
    <text evidence="1">The sequence shown here is derived from an EMBL/GenBank/DDBJ whole genome shotgun (WGS) entry which is preliminary data.</text>
</comment>
<gene>
    <name evidence="1" type="ORF">TcWFU_002988</name>
</gene>
<proteinExistence type="predicted"/>
<protein>
    <submittedName>
        <fullName evidence="1">Uncharacterized protein</fullName>
    </submittedName>
</protein>
<accession>A0ABR4QAP9</accession>
<reference evidence="1 2" key="1">
    <citation type="journal article" date="2022" name="Front. Cell. Infect. Microbiol.">
        <title>The Genomes of Two Strains of Taenia crassiceps the Animal Model for the Study of Human Cysticercosis.</title>
        <authorList>
            <person name="Bobes R.J."/>
            <person name="Estrada K."/>
            <person name="Rios-Valencia D.G."/>
            <person name="Calderon-Gallegos A."/>
            <person name="de la Torre P."/>
            <person name="Carrero J.C."/>
            <person name="Sanchez-Flores A."/>
            <person name="Laclette J.P."/>
        </authorList>
    </citation>
    <scope>NUCLEOTIDE SEQUENCE [LARGE SCALE GENOMIC DNA]</scope>
    <source>
        <strain evidence="1">WFUcys</strain>
    </source>
</reference>
<name>A0ABR4QAP9_9CEST</name>
<evidence type="ECO:0000313" key="1">
    <source>
        <dbReference type="EMBL" id="KAL5106686.1"/>
    </source>
</evidence>
<evidence type="ECO:0000313" key="2">
    <source>
        <dbReference type="Proteomes" id="UP001651158"/>
    </source>
</evidence>
<sequence length="369" mass="42632">METTDNNSALTTRGHYPLRDAHPSFVRATDFITVRLGRVPFVLDTEGVERVPAYLFTLFRTIHLEHLASVDAENPHSFIMLLNCWRSSPPVEDVRVVANFLSSAAGSLEDCMAVIEKQTALFNFNVLRMILKRNPPPVLYLDYDTCVTMEESNVVFPLGTFTESKMDGIFPTDLDHADRYQRYCKEATSAVYYQRISMQIAAINCYIFKDLMSIPNDFHRAVTRFIFYHLCTLIREVAIVECGNRRATQSLYFMPTAVFRSRKLRILIQKMVHYIAEDLICLDSRWVAHKYAQSNVSPYVDISDWMDREEAKMKRRAMMNILCSNINCLWLRGCSLEDFRFDDTSSAVVDIFKAEVVKRCDPSVRSQKQ</sequence>
<dbReference type="EMBL" id="JAKROA010000005">
    <property type="protein sequence ID" value="KAL5106686.1"/>
    <property type="molecule type" value="Genomic_DNA"/>
</dbReference>
<keyword evidence="2" id="KW-1185">Reference proteome</keyword>
<dbReference type="Proteomes" id="UP001651158">
    <property type="component" value="Unassembled WGS sequence"/>
</dbReference>
<organism evidence="1 2">
    <name type="scientific">Taenia crassiceps</name>
    <dbReference type="NCBI Taxonomy" id="6207"/>
    <lineage>
        <taxon>Eukaryota</taxon>
        <taxon>Metazoa</taxon>
        <taxon>Spiralia</taxon>
        <taxon>Lophotrochozoa</taxon>
        <taxon>Platyhelminthes</taxon>
        <taxon>Cestoda</taxon>
        <taxon>Eucestoda</taxon>
        <taxon>Cyclophyllidea</taxon>
        <taxon>Taeniidae</taxon>
        <taxon>Taenia</taxon>
    </lineage>
</organism>